<dbReference type="EMBL" id="JAAXLA010000001">
    <property type="protein sequence ID" value="NMH95904.1"/>
    <property type="molecule type" value="Genomic_DNA"/>
</dbReference>
<dbReference type="Proteomes" id="UP000820669">
    <property type="component" value="Unassembled WGS sequence"/>
</dbReference>
<name>A0ABX1S2W4_9PSEU</name>
<comment type="caution">
    <text evidence="2">The sequence shown here is derived from an EMBL/GenBank/DDBJ whole genome shotgun (WGS) entry which is preliminary data.</text>
</comment>
<evidence type="ECO:0000313" key="2">
    <source>
        <dbReference type="EMBL" id="NMH95904.1"/>
    </source>
</evidence>
<dbReference type="Pfam" id="PF09851">
    <property type="entry name" value="SHOCT"/>
    <property type="match status" value="1"/>
</dbReference>
<organism evidence="2 3">
    <name type="scientific">Pseudonocardia acidicola</name>
    <dbReference type="NCBI Taxonomy" id="2724939"/>
    <lineage>
        <taxon>Bacteria</taxon>
        <taxon>Bacillati</taxon>
        <taxon>Actinomycetota</taxon>
        <taxon>Actinomycetes</taxon>
        <taxon>Pseudonocardiales</taxon>
        <taxon>Pseudonocardiaceae</taxon>
        <taxon>Pseudonocardia</taxon>
    </lineage>
</organism>
<gene>
    <name evidence="2" type="ORF">HF526_00970</name>
</gene>
<dbReference type="InterPro" id="IPR018649">
    <property type="entry name" value="SHOCT"/>
</dbReference>
<dbReference type="RefSeq" id="WP_169379263.1">
    <property type="nucleotide sequence ID" value="NZ_JAAXLA010000001.1"/>
</dbReference>
<keyword evidence="3" id="KW-1185">Reference proteome</keyword>
<sequence>MAPDPVAQLRQLAKLHRAGALTDHEFAQAKQSLLSRLR</sequence>
<proteinExistence type="predicted"/>
<feature type="domain" description="SHOCT" evidence="1">
    <location>
        <begin position="7"/>
        <end position="34"/>
    </location>
</feature>
<evidence type="ECO:0000313" key="3">
    <source>
        <dbReference type="Proteomes" id="UP000820669"/>
    </source>
</evidence>
<protein>
    <submittedName>
        <fullName evidence="2">SHOCT domain-containing protein</fullName>
    </submittedName>
</protein>
<evidence type="ECO:0000259" key="1">
    <source>
        <dbReference type="Pfam" id="PF09851"/>
    </source>
</evidence>
<reference evidence="2 3" key="1">
    <citation type="submission" date="2020-04" db="EMBL/GenBank/DDBJ databases">
        <authorList>
            <person name="Klaysubun C."/>
            <person name="Duangmal K."/>
            <person name="Lipun K."/>
        </authorList>
    </citation>
    <scope>NUCLEOTIDE SEQUENCE [LARGE SCALE GENOMIC DNA]</scope>
    <source>
        <strain evidence="2 3">K10HN5</strain>
    </source>
</reference>
<accession>A0ABX1S2W4</accession>